<dbReference type="Pfam" id="PF03771">
    <property type="entry name" value="SPDY"/>
    <property type="match status" value="1"/>
</dbReference>
<accession>A0A9W6USD5</accession>
<dbReference type="AlphaFoldDB" id="A0A9W6USD5"/>
<name>A0A9W6USD5_9ACTN</name>
<dbReference type="OrthoDB" id="4140865at2"/>
<evidence type="ECO:0000256" key="1">
    <source>
        <dbReference type="SAM" id="MobiDB-lite"/>
    </source>
</evidence>
<sequence length="258" mass="27829">MPSTAPVLVQPLRLAGPGDRRLVTSPLTAVHGWTPAPAPADGTRFTSPCRTAVLTVDGGVGSPAAWTVHGRHQLGVEPLWRASFSSGTPAEVVAAFTTTLAEDLHTQYYLHRVGTPASVLADRGWRPCDRSPRGFHDQLAPDGWALYRHRLGHQPYDDEVARLVPPTWSMLAGSPQQPSWCAEFTIGVPFHPLTQAAAAFSDPGPALRRADGIPARHLARVTVLRRPSVRSTSPPVPTEAGRPRLLPPSRPAPAPRRR</sequence>
<evidence type="ECO:0000259" key="2">
    <source>
        <dbReference type="Pfam" id="PF03771"/>
    </source>
</evidence>
<dbReference type="EMBL" id="BSRX01000046">
    <property type="protein sequence ID" value="GLW58017.1"/>
    <property type="molecule type" value="Genomic_DNA"/>
</dbReference>
<reference evidence="3" key="1">
    <citation type="submission" date="2023-02" db="EMBL/GenBank/DDBJ databases">
        <title>Kitasatospora phosalacinea NBRC 14362.</title>
        <authorList>
            <person name="Ichikawa N."/>
            <person name="Sato H."/>
            <person name="Tonouchi N."/>
        </authorList>
    </citation>
    <scope>NUCLEOTIDE SEQUENCE</scope>
    <source>
        <strain evidence="3">NBRC 14362</strain>
    </source>
</reference>
<organism evidence="3 4">
    <name type="scientific">Kitasatospora phosalacinea</name>
    <dbReference type="NCBI Taxonomy" id="2065"/>
    <lineage>
        <taxon>Bacteria</taxon>
        <taxon>Bacillati</taxon>
        <taxon>Actinomycetota</taxon>
        <taxon>Actinomycetes</taxon>
        <taxon>Kitasatosporales</taxon>
        <taxon>Streptomycetaceae</taxon>
        <taxon>Kitasatospora</taxon>
    </lineage>
</organism>
<feature type="compositionally biased region" description="Pro residues" evidence="1">
    <location>
        <begin position="245"/>
        <end position="258"/>
    </location>
</feature>
<proteinExistence type="predicted"/>
<feature type="domain" description="DUF317" evidence="2">
    <location>
        <begin position="46"/>
        <end position="102"/>
    </location>
</feature>
<dbReference type="RefSeq" id="WP_081973636.1">
    <property type="nucleotide sequence ID" value="NZ_BSRX01000046.1"/>
</dbReference>
<evidence type="ECO:0000313" key="4">
    <source>
        <dbReference type="Proteomes" id="UP001165143"/>
    </source>
</evidence>
<dbReference type="Proteomes" id="UP001165143">
    <property type="component" value="Unassembled WGS sequence"/>
</dbReference>
<protein>
    <recommendedName>
        <fullName evidence="2">DUF317 domain-containing protein</fullName>
    </recommendedName>
</protein>
<feature type="region of interest" description="Disordered" evidence="1">
    <location>
        <begin position="224"/>
        <end position="258"/>
    </location>
</feature>
<feature type="compositionally biased region" description="Low complexity" evidence="1">
    <location>
        <begin position="224"/>
        <end position="233"/>
    </location>
</feature>
<comment type="caution">
    <text evidence="3">The sequence shown here is derived from an EMBL/GenBank/DDBJ whole genome shotgun (WGS) entry which is preliminary data.</text>
</comment>
<gene>
    <name evidence="3" type="ORF">Kpho01_60280</name>
</gene>
<evidence type="ECO:0000313" key="3">
    <source>
        <dbReference type="EMBL" id="GLW58017.1"/>
    </source>
</evidence>
<dbReference type="InterPro" id="IPR005523">
    <property type="entry name" value="DUF317_SPDY"/>
</dbReference>